<dbReference type="InterPro" id="IPR036770">
    <property type="entry name" value="Ankyrin_rpt-contain_sf"/>
</dbReference>
<organism evidence="3">
    <name type="scientific">Petromyces alliaceus</name>
    <name type="common">Aspergillus alliaceus</name>
    <dbReference type="NCBI Taxonomy" id="209559"/>
    <lineage>
        <taxon>Eukaryota</taxon>
        <taxon>Fungi</taxon>
        <taxon>Dikarya</taxon>
        <taxon>Ascomycota</taxon>
        <taxon>Pezizomycotina</taxon>
        <taxon>Eurotiomycetes</taxon>
        <taxon>Eurotiomycetidae</taxon>
        <taxon>Eurotiales</taxon>
        <taxon>Aspergillaceae</taxon>
        <taxon>Aspergillus</taxon>
        <taxon>Aspergillus subgen. Circumdati</taxon>
    </lineage>
</organism>
<proteinExistence type="predicted"/>
<evidence type="ECO:0000256" key="1">
    <source>
        <dbReference type="ARBA" id="ARBA00022737"/>
    </source>
</evidence>
<dbReference type="EMBL" id="ML735310">
    <property type="protein sequence ID" value="KAE8386498.1"/>
    <property type="molecule type" value="Genomic_DNA"/>
</dbReference>
<dbReference type="InterPro" id="IPR002110">
    <property type="entry name" value="Ankyrin_rpt"/>
</dbReference>
<dbReference type="Proteomes" id="UP000326877">
    <property type="component" value="Unassembled WGS sequence"/>
</dbReference>
<dbReference type="PANTHER" id="PTHR24198">
    <property type="entry name" value="ANKYRIN REPEAT AND PROTEIN KINASE DOMAIN-CONTAINING PROTEIN"/>
    <property type="match status" value="1"/>
</dbReference>
<name>A0A5N7BY25_PETAA</name>
<keyword evidence="2" id="KW-0040">ANK repeat</keyword>
<sequence length="119" mass="13024">MTWGDPIAYAGFSSQDTVVKQLLATPGVDLNFKDYHGRTPLSWTVSYGSEAAVPQFLSQQDIDVNAAIATKYMFKKGCIALMFAASRRFTEKVELLLNTPNINVNHQCASGKTALHLAV</sequence>
<reference evidence="3" key="1">
    <citation type="submission" date="2019-04" db="EMBL/GenBank/DDBJ databases">
        <title>Friends and foes A comparative genomics studyof 23 Aspergillus species from section Flavi.</title>
        <authorList>
            <consortium name="DOE Joint Genome Institute"/>
            <person name="Kjaerbolling I."/>
            <person name="Vesth T."/>
            <person name="Frisvad J.C."/>
            <person name="Nybo J.L."/>
            <person name="Theobald S."/>
            <person name="Kildgaard S."/>
            <person name="Isbrandt T."/>
            <person name="Kuo A."/>
            <person name="Sato A."/>
            <person name="Lyhne E.K."/>
            <person name="Kogle M.E."/>
            <person name="Wiebenga A."/>
            <person name="Kun R.S."/>
            <person name="Lubbers R.J."/>
            <person name="Makela M.R."/>
            <person name="Barry K."/>
            <person name="Chovatia M."/>
            <person name="Clum A."/>
            <person name="Daum C."/>
            <person name="Haridas S."/>
            <person name="He G."/>
            <person name="LaButti K."/>
            <person name="Lipzen A."/>
            <person name="Mondo S."/>
            <person name="Riley R."/>
            <person name="Salamov A."/>
            <person name="Simmons B.A."/>
            <person name="Magnuson J.K."/>
            <person name="Henrissat B."/>
            <person name="Mortensen U.H."/>
            <person name="Larsen T.O."/>
            <person name="Devries R.P."/>
            <person name="Grigoriev I.V."/>
            <person name="Machida M."/>
            <person name="Baker S.E."/>
            <person name="Andersen M.R."/>
        </authorList>
    </citation>
    <scope>NUCLEOTIDE SEQUENCE [LARGE SCALE GENOMIC DNA]</scope>
    <source>
        <strain evidence="3">IBT 14317</strain>
    </source>
</reference>
<dbReference type="PANTHER" id="PTHR24198:SF165">
    <property type="entry name" value="ANKYRIN REPEAT-CONTAINING PROTEIN-RELATED"/>
    <property type="match status" value="1"/>
</dbReference>
<evidence type="ECO:0000313" key="3">
    <source>
        <dbReference type="EMBL" id="KAE8386498.1"/>
    </source>
</evidence>
<dbReference type="AlphaFoldDB" id="A0A5N7BY25"/>
<protein>
    <submittedName>
        <fullName evidence="3">Ankyrin</fullName>
    </submittedName>
</protein>
<keyword evidence="1" id="KW-0677">Repeat</keyword>
<accession>A0A5N7BY25</accession>
<dbReference type="SUPFAM" id="SSF48403">
    <property type="entry name" value="Ankyrin repeat"/>
    <property type="match status" value="1"/>
</dbReference>
<evidence type="ECO:0000256" key="2">
    <source>
        <dbReference type="ARBA" id="ARBA00023043"/>
    </source>
</evidence>
<dbReference type="OrthoDB" id="341259at2759"/>
<dbReference type="Pfam" id="PF12796">
    <property type="entry name" value="Ank_2"/>
    <property type="match status" value="1"/>
</dbReference>
<gene>
    <name evidence="3" type="ORF">BDV23DRAFT_187208</name>
</gene>
<dbReference type="Gene3D" id="1.25.40.20">
    <property type="entry name" value="Ankyrin repeat-containing domain"/>
    <property type="match status" value="1"/>
</dbReference>